<dbReference type="PANTHER" id="PTHR42985">
    <property type="entry name" value="SODIUM-COUPLED MONOCARBOXYLATE TRANSPORTER"/>
    <property type="match status" value="1"/>
</dbReference>
<gene>
    <name evidence="13" type="ORF">AaeL_AAEL002574</name>
</gene>
<feature type="transmembrane region" description="Helical" evidence="12">
    <location>
        <begin position="248"/>
        <end position="266"/>
    </location>
</feature>
<reference evidence="13" key="3">
    <citation type="submission" date="2012-09" db="EMBL/GenBank/DDBJ databases">
        <authorList>
            <consortium name="VectorBase"/>
        </authorList>
    </citation>
    <scope>NUCLEOTIDE SEQUENCE</scope>
    <source>
        <strain evidence="13">Liverpool</strain>
    </source>
</reference>
<dbReference type="CDD" id="cd11492">
    <property type="entry name" value="SLC5sbd_NIS-SMVT"/>
    <property type="match status" value="1"/>
</dbReference>
<feature type="transmembrane region" description="Helical" evidence="12">
    <location>
        <begin position="391"/>
        <end position="414"/>
    </location>
</feature>
<evidence type="ECO:0000313" key="14">
    <source>
        <dbReference type="Proteomes" id="UP000682892"/>
    </source>
</evidence>
<dbReference type="eggNOG" id="KOG2349">
    <property type="taxonomic scope" value="Eukaryota"/>
</dbReference>
<dbReference type="InterPro" id="IPR038377">
    <property type="entry name" value="Na/Glc_symporter_sf"/>
</dbReference>
<dbReference type="InterPro" id="IPR001734">
    <property type="entry name" value="Na/solute_symporter"/>
</dbReference>
<dbReference type="Pfam" id="PF00474">
    <property type="entry name" value="SSF"/>
    <property type="match status" value="1"/>
</dbReference>
<comment type="similarity">
    <text evidence="2 11">Belongs to the sodium:solute symporter (SSF) (TC 2.A.21) family.</text>
</comment>
<feature type="transmembrane region" description="Helical" evidence="12">
    <location>
        <begin position="335"/>
        <end position="354"/>
    </location>
</feature>
<evidence type="ECO:0000256" key="12">
    <source>
        <dbReference type="SAM" id="Phobius"/>
    </source>
</evidence>
<evidence type="ECO:0000313" key="13">
    <source>
        <dbReference type="EMBL" id="EAT46232.1"/>
    </source>
</evidence>
<evidence type="ECO:0000256" key="2">
    <source>
        <dbReference type="ARBA" id="ARBA00006434"/>
    </source>
</evidence>
<evidence type="ECO:0000256" key="4">
    <source>
        <dbReference type="ARBA" id="ARBA00022475"/>
    </source>
</evidence>
<dbReference type="HOGENOM" id="CLU_018808_11_1_1"/>
<feature type="transmembrane region" description="Helical" evidence="12">
    <location>
        <begin position="286"/>
        <end position="308"/>
    </location>
</feature>
<dbReference type="GO" id="GO:0015293">
    <property type="term" value="F:symporter activity"/>
    <property type="evidence" value="ECO:0007669"/>
    <property type="project" value="TreeGrafter"/>
</dbReference>
<dbReference type="OrthoDB" id="6132759at2759"/>
<dbReference type="GO" id="GO:0005886">
    <property type="term" value="C:plasma membrane"/>
    <property type="evidence" value="ECO:0007669"/>
    <property type="project" value="UniProtKB-SubCell"/>
</dbReference>
<dbReference type="EMBL" id="CH477245">
    <property type="protein sequence ID" value="EAT46232.1"/>
    <property type="molecule type" value="Genomic_DNA"/>
</dbReference>
<keyword evidence="8" id="KW-0406">Ion transport</keyword>
<dbReference type="GO" id="GO:0006814">
    <property type="term" value="P:sodium ion transport"/>
    <property type="evidence" value="ECO:0007669"/>
    <property type="project" value="UniProtKB-KW"/>
</dbReference>
<dbReference type="PhylomeDB" id="Q17HV7"/>
<keyword evidence="9 12" id="KW-0472">Membrane</keyword>
<dbReference type="STRING" id="7159.Q17HV7"/>
<dbReference type="VEuPathDB" id="VectorBase:AAEL002574"/>
<dbReference type="OMA" id="TYMSPIL"/>
<evidence type="ECO:0000256" key="5">
    <source>
        <dbReference type="ARBA" id="ARBA00022692"/>
    </source>
</evidence>
<feature type="transmembrane region" description="Helical" evidence="12">
    <location>
        <begin position="162"/>
        <end position="181"/>
    </location>
</feature>
<evidence type="ECO:0000256" key="10">
    <source>
        <dbReference type="ARBA" id="ARBA00023201"/>
    </source>
</evidence>
<dbReference type="InterPro" id="IPR051163">
    <property type="entry name" value="Sodium:Solute_Symporter_SSF"/>
</dbReference>
<keyword evidence="6 12" id="KW-1133">Transmembrane helix</keyword>
<dbReference type="AlphaFoldDB" id="Q17HV7"/>
<feature type="transmembrane region" description="Helical" evidence="12">
    <location>
        <begin position="16"/>
        <end position="35"/>
    </location>
</feature>
<dbReference type="Gene3D" id="1.20.1730.10">
    <property type="entry name" value="Sodium/glucose cotransporter"/>
    <property type="match status" value="1"/>
</dbReference>
<protein>
    <submittedName>
        <fullName evidence="13">AAEL002574-PA</fullName>
    </submittedName>
</protein>
<feature type="transmembrane region" description="Helical" evidence="12">
    <location>
        <begin position="532"/>
        <end position="555"/>
    </location>
</feature>
<organism evidence="13 14">
    <name type="scientific">Aedes aegypti</name>
    <name type="common">Yellowfever mosquito</name>
    <name type="synonym">Culex aegypti</name>
    <dbReference type="NCBI Taxonomy" id="7159"/>
    <lineage>
        <taxon>Eukaryota</taxon>
        <taxon>Metazoa</taxon>
        <taxon>Ecdysozoa</taxon>
        <taxon>Arthropoda</taxon>
        <taxon>Hexapoda</taxon>
        <taxon>Insecta</taxon>
        <taxon>Pterygota</taxon>
        <taxon>Neoptera</taxon>
        <taxon>Endopterygota</taxon>
        <taxon>Diptera</taxon>
        <taxon>Nematocera</taxon>
        <taxon>Culicoidea</taxon>
        <taxon>Culicidae</taxon>
        <taxon>Culicinae</taxon>
        <taxon>Aedini</taxon>
        <taxon>Aedes</taxon>
        <taxon>Stegomyia</taxon>
    </lineage>
</organism>
<name>Q17HV7_AEDAE</name>
<feature type="transmembrane region" description="Helical" evidence="12">
    <location>
        <begin position="450"/>
        <end position="467"/>
    </location>
</feature>
<evidence type="ECO:0000256" key="8">
    <source>
        <dbReference type="ARBA" id="ARBA00023065"/>
    </source>
</evidence>
<dbReference type="PaxDb" id="7159-AAEL002574-PA"/>
<dbReference type="KEGG" id="aag:5580177"/>
<keyword evidence="10" id="KW-0739">Sodium transport</keyword>
<evidence type="ECO:0000256" key="6">
    <source>
        <dbReference type="ARBA" id="ARBA00022989"/>
    </source>
</evidence>
<reference evidence="13" key="1">
    <citation type="submission" date="2005-10" db="EMBL/GenBank/DDBJ databases">
        <authorList>
            <person name="Loftus B.J."/>
            <person name="Nene V.M."/>
            <person name="Hannick L.I."/>
            <person name="Bidwell S."/>
            <person name="Haas B."/>
            <person name="Amedeo P."/>
            <person name="Orvis J."/>
            <person name="Wortman J.R."/>
            <person name="White O.R."/>
            <person name="Salzberg S."/>
            <person name="Shumway M."/>
            <person name="Koo H."/>
            <person name="Zhao Y."/>
            <person name="Holmes M."/>
            <person name="Miller J."/>
            <person name="Schatz M."/>
            <person name="Pop M."/>
            <person name="Pai G."/>
            <person name="Utterback T."/>
            <person name="Rogers Y.-H."/>
            <person name="Kravitz S."/>
            <person name="Fraser C.M."/>
        </authorList>
    </citation>
    <scope>NUCLEOTIDE SEQUENCE</scope>
    <source>
        <strain evidence="13">Liverpool</strain>
    </source>
</reference>
<feature type="transmembrane region" description="Helical" evidence="12">
    <location>
        <begin position="426"/>
        <end position="443"/>
    </location>
</feature>
<evidence type="ECO:0000256" key="7">
    <source>
        <dbReference type="ARBA" id="ARBA00023053"/>
    </source>
</evidence>
<evidence type="ECO:0000256" key="1">
    <source>
        <dbReference type="ARBA" id="ARBA00004651"/>
    </source>
</evidence>
<proteinExistence type="inferred from homology"/>
<dbReference type="PANTHER" id="PTHR42985:SF2">
    <property type="entry name" value="SODIUM-DEPENDENT MULTIVITAMIN TRANSPORTER"/>
    <property type="match status" value="1"/>
</dbReference>
<feature type="transmembrane region" description="Helical" evidence="12">
    <location>
        <begin position="47"/>
        <end position="69"/>
    </location>
</feature>
<keyword evidence="3" id="KW-0813">Transport</keyword>
<comment type="subcellular location">
    <subcellularLocation>
        <location evidence="1">Cell membrane</location>
        <topology evidence="1">Multi-pass membrane protein</topology>
    </subcellularLocation>
</comment>
<dbReference type="PROSITE" id="PS50283">
    <property type="entry name" value="NA_SOLUT_SYMP_3"/>
    <property type="match status" value="1"/>
</dbReference>
<feature type="transmembrane region" description="Helical" evidence="12">
    <location>
        <begin position="131"/>
        <end position="150"/>
    </location>
</feature>
<dbReference type="Proteomes" id="UP000682892">
    <property type="component" value="Chromosome 1"/>
</dbReference>
<evidence type="ECO:0000256" key="3">
    <source>
        <dbReference type="ARBA" id="ARBA00022448"/>
    </source>
</evidence>
<accession>Q17HV7</accession>
<feature type="transmembrane region" description="Helical" evidence="12">
    <location>
        <begin position="89"/>
        <end position="111"/>
    </location>
</feature>
<sequence length="615" mass="67979">MTTTSANCDNSLTWDYITFFVFVIVSTLVPLWGRFFGRKEKTKAEYVFGMGTISVGAMMLSIARGTLGVRSLLGYPSELFYRGSAMWETLYGMVTAYPIVCYVFIPVYFNLGITSVYQYLDLRFNSRLVRCLASGTYVVRALLILGVTLYTPAVALNTVVGVPYWASLLLITVTTITFNLLGGLKAAIKADVIQGVTMILIMIAIVIQSMVNVWSVEKIVTIPAEEGRLTFLDFTGDFTVRVDTTSAWLGQLFMSLSIFGCQQSFVQRYLSMGSFQEIQRTIMTNVPIIIILFTLVWVVGMGIFSVYVDCDPLAAGFISKIDEIAAFFVQDKFHYLPGFLGLFMGSLLNGALTLNVSNINAAATVTWEDFLAPLPYFKDTRDKRQLRMIRIIGAVYGVIVMGIGFAVGLLSGVIESSMLMTSATSGPLLGVFLLAMLVPVANWKGAASGMILSHIVTLWITFGGLTIDNETPLLPTSVEGCTNETFSSGIVKRSDSWLVSSIATTDAFQDQSSLNATSQIREFPESLYAISYMYYSLIGTFITMLVGTVVSYVTSDREEDAYDQRLLYSMVYKLSRAWPGEERHYVDNPKIKTKSVKNLQGKSNEKFDGKTEGKV</sequence>
<feature type="transmembrane region" description="Helical" evidence="12">
    <location>
        <begin position="193"/>
        <end position="211"/>
    </location>
</feature>
<evidence type="ECO:0000256" key="11">
    <source>
        <dbReference type="RuleBase" id="RU362091"/>
    </source>
</evidence>
<keyword evidence="4" id="KW-1003">Cell membrane</keyword>
<evidence type="ECO:0000256" key="9">
    <source>
        <dbReference type="ARBA" id="ARBA00023136"/>
    </source>
</evidence>
<keyword evidence="5 12" id="KW-0812">Transmembrane</keyword>
<reference evidence="13" key="2">
    <citation type="journal article" date="2007" name="Science">
        <title>Genome sequence of Aedes aegypti, a major arbovirus vector.</title>
        <authorList>
            <person name="Nene V."/>
            <person name="Wortman J.R."/>
            <person name="Lawson D."/>
            <person name="Haas B."/>
            <person name="Kodira C."/>
            <person name="Tu Z.J."/>
            <person name="Loftus B."/>
            <person name="Xi Z."/>
            <person name="Megy K."/>
            <person name="Grabherr M."/>
            <person name="Ren Q."/>
            <person name="Zdobnov E.M."/>
            <person name="Lobo N.F."/>
            <person name="Campbell K.S."/>
            <person name="Brown S.E."/>
            <person name="Bonaldo M.F."/>
            <person name="Zhu J."/>
            <person name="Sinkins S.P."/>
            <person name="Hogenkamp D.G."/>
            <person name="Amedeo P."/>
            <person name="Arensburger P."/>
            <person name="Atkinson P.W."/>
            <person name="Bidwell S."/>
            <person name="Biedler J."/>
            <person name="Birney E."/>
            <person name="Bruggner R.V."/>
            <person name="Costas J."/>
            <person name="Coy M.R."/>
            <person name="Crabtree J."/>
            <person name="Crawford M."/>
            <person name="Debruyn B."/>
            <person name="Decaprio D."/>
            <person name="Eiglmeier K."/>
            <person name="Eisenstadt E."/>
            <person name="El-Dorry H."/>
            <person name="Gelbart W.M."/>
            <person name="Gomes S.L."/>
            <person name="Hammond M."/>
            <person name="Hannick L.I."/>
            <person name="Hogan J.R."/>
            <person name="Holmes M.H."/>
            <person name="Jaffe D."/>
            <person name="Johnston J.S."/>
            <person name="Kennedy R.C."/>
            <person name="Koo H."/>
            <person name="Kravitz S."/>
            <person name="Kriventseva E.V."/>
            <person name="Kulp D."/>
            <person name="Labutti K."/>
            <person name="Lee E."/>
            <person name="Li S."/>
            <person name="Lovin D.D."/>
            <person name="Mao C."/>
            <person name="Mauceli E."/>
            <person name="Menck C.F."/>
            <person name="Miller J.R."/>
            <person name="Montgomery P."/>
            <person name="Mori A."/>
            <person name="Nascimento A.L."/>
            <person name="Naveira H.F."/>
            <person name="Nusbaum C."/>
            <person name="O'leary S."/>
            <person name="Orvis J."/>
            <person name="Pertea M."/>
            <person name="Quesneville H."/>
            <person name="Reidenbach K.R."/>
            <person name="Rogers Y.H."/>
            <person name="Roth C.W."/>
            <person name="Schneider J.R."/>
            <person name="Schatz M."/>
            <person name="Shumway M."/>
            <person name="Stanke M."/>
            <person name="Stinson E.O."/>
            <person name="Tubio J.M."/>
            <person name="Vanzee J.P."/>
            <person name="Verjovski-Almeida S."/>
            <person name="Werner D."/>
            <person name="White O."/>
            <person name="Wyder S."/>
            <person name="Zeng Q."/>
            <person name="Zhao Q."/>
            <person name="Zhao Y."/>
            <person name="Hill C.A."/>
            <person name="Raikhel A.S."/>
            <person name="Soares M.B."/>
            <person name="Knudson D.L."/>
            <person name="Lee N.H."/>
            <person name="Galagan J."/>
            <person name="Salzberg S.L."/>
            <person name="Paulsen I.T."/>
            <person name="Dimopoulos G."/>
            <person name="Collins F.H."/>
            <person name="Birren B."/>
            <person name="Fraser-Liggett C.M."/>
            <person name="Severson D.W."/>
        </authorList>
    </citation>
    <scope>NUCLEOTIDE SEQUENCE [LARGE SCALE GENOMIC DNA]</scope>
    <source>
        <strain evidence="13">Liverpool</strain>
    </source>
</reference>
<keyword evidence="7" id="KW-0915">Sodium</keyword>